<dbReference type="InterPro" id="IPR038799">
    <property type="entry name" value="LEKR1"/>
</dbReference>
<feature type="coiled-coil region" evidence="1">
    <location>
        <begin position="506"/>
        <end position="719"/>
    </location>
</feature>
<dbReference type="PANTHER" id="PTHR34251">
    <property type="entry name" value="LEUCINE-, GLUTAMATE- AND LYSINE-RICH PROTEIN 1"/>
    <property type="match status" value="1"/>
</dbReference>
<feature type="compositionally biased region" description="Basic and acidic residues" evidence="2">
    <location>
        <begin position="65"/>
        <end position="75"/>
    </location>
</feature>
<dbReference type="eggNOG" id="ENOG502S3YY">
    <property type="taxonomic scope" value="Eukaryota"/>
</dbReference>
<feature type="compositionally biased region" description="Polar residues" evidence="2">
    <location>
        <begin position="138"/>
        <end position="151"/>
    </location>
</feature>
<dbReference type="PANTHER" id="PTHR34251:SF1">
    <property type="entry name" value="LEUCINE, GLUTAMATE AND LYSINE RICH 1"/>
    <property type="match status" value="1"/>
</dbReference>
<keyword evidence="4" id="KW-1185">Reference proteome</keyword>
<dbReference type="Proteomes" id="UP000001628">
    <property type="component" value="Unassembled WGS sequence"/>
</dbReference>
<evidence type="ECO:0000256" key="1">
    <source>
        <dbReference type="SAM" id="Coils"/>
    </source>
</evidence>
<dbReference type="HOGENOM" id="CLU_005288_0_0_1"/>
<accession>C1G5J7</accession>
<proteinExistence type="predicted"/>
<keyword evidence="1" id="KW-0175">Coiled coil</keyword>
<name>C1G5J7_PARBD</name>
<dbReference type="EMBL" id="KN275959">
    <property type="protein sequence ID" value="EEH46354.2"/>
    <property type="molecule type" value="Genomic_DNA"/>
</dbReference>
<evidence type="ECO:0000313" key="3">
    <source>
        <dbReference type="EMBL" id="EEH46354.2"/>
    </source>
</evidence>
<feature type="compositionally biased region" description="Basic and acidic residues" evidence="2">
    <location>
        <begin position="104"/>
        <end position="136"/>
    </location>
</feature>
<feature type="compositionally biased region" description="Polar residues" evidence="2">
    <location>
        <begin position="39"/>
        <end position="52"/>
    </location>
</feature>
<feature type="compositionally biased region" description="Polar residues" evidence="2">
    <location>
        <begin position="252"/>
        <end position="265"/>
    </location>
</feature>
<organism evidence="3 4">
    <name type="scientific">Paracoccidioides brasiliensis (strain Pb18)</name>
    <dbReference type="NCBI Taxonomy" id="502780"/>
    <lineage>
        <taxon>Eukaryota</taxon>
        <taxon>Fungi</taxon>
        <taxon>Dikarya</taxon>
        <taxon>Ascomycota</taxon>
        <taxon>Pezizomycotina</taxon>
        <taxon>Eurotiomycetes</taxon>
        <taxon>Eurotiomycetidae</taxon>
        <taxon>Onygenales</taxon>
        <taxon>Ajellomycetaceae</taxon>
        <taxon>Paracoccidioides</taxon>
    </lineage>
</organism>
<gene>
    <name evidence="3" type="ORF">PADG_02452</name>
</gene>
<feature type="compositionally biased region" description="Polar residues" evidence="2">
    <location>
        <begin position="187"/>
        <end position="204"/>
    </location>
</feature>
<dbReference type="InParanoid" id="C1G5J7"/>
<feature type="compositionally biased region" description="Acidic residues" evidence="2">
    <location>
        <begin position="211"/>
        <end position="227"/>
    </location>
</feature>
<evidence type="ECO:0000256" key="2">
    <source>
        <dbReference type="SAM" id="MobiDB-lite"/>
    </source>
</evidence>
<protein>
    <recommendedName>
        <fullName evidence="5">RNA polymerase Rpb1 C-terminal repeat domain-containing protein</fullName>
    </recommendedName>
</protein>
<feature type="compositionally biased region" description="Polar residues" evidence="2">
    <location>
        <begin position="1179"/>
        <end position="1189"/>
    </location>
</feature>
<dbReference type="OrthoDB" id="6365728at2759"/>
<feature type="region of interest" description="Disordered" evidence="2">
    <location>
        <begin position="1244"/>
        <end position="1299"/>
    </location>
</feature>
<feature type="compositionally biased region" description="Acidic residues" evidence="2">
    <location>
        <begin position="76"/>
        <end position="100"/>
    </location>
</feature>
<feature type="region of interest" description="Disordered" evidence="2">
    <location>
        <begin position="763"/>
        <end position="784"/>
    </location>
</feature>
<feature type="compositionally biased region" description="Polar residues" evidence="2">
    <location>
        <begin position="169"/>
        <end position="178"/>
    </location>
</feature>
<feature type="compositionally biased region" description="Basic and acidic residues" evidence="2">
    <location>
        <begin position="763"/>
        <end position="775"/>
    </location>
</feature>
<dbReference type="KEGG" id="pbn:PADG_02452"/>
<dbReference type="OMA" id="YIPIEPP"/>
<evidence type="ECO:0000313" key="4">
    <source>
        <dbReference type="Proteomes" id="UP000001628"/>
    </source>
</evidence>
<feature type="region of interest" description="Disordered" evidence="2">
    <location>
        <begin position="1"/>
        <end position="297"/>
    </location>
</feature>
<dbReference type="RefSeq" id="XP_010757994.1">
    <property type="nucleotide sequence ID" value="XM_010759692.1"/>
</dbReference>
<dbReference type="Gene3D" id="1.10.287.1490">
    <property type="match status" value="1"/>
</dbReference>
<reference evidence="3 4" key="1">
    <citation type="journal article" date="2011" name="PLoS Genet.">
        <title>Comparative genomic analysis of human fungal pathogens causing paracoccidioidomycosis.</title>
        <authorList>
            <person name="Desjardins C.A."/>
            <person name="Champion M.D."/>
            <person name="Holder J.W."/>
            <person name="Muszewska A."/>
            <person name="Goldberg J."/>
            <person name="Bailao A.M."/>
            <person name="Brigido M.M."/>
            <person name="Ferreira M.E."/>
            <person name="Garcia A.M."/>
            <person name="Grynberg M."/>
            <person name="Gujja S."/>
            <person name="Heiman D.I."/>
            <person name="Henn M.R."/>
            <person name="Kodira C.D."/>
            <person name="Leon-Narvaez H."/>
            <person name="Longo L.V."/>
            <person name="Ma L.J."/>
            <person name="Malavazi I."/>
            <person name="Matsuo A.L."/>
            <person name="Morais F.V."/>
            <person name="Pereira M."/>
            <person name="Rodriguez-Brito S."/>
            <person name="Sakthikumar S."/>
            <person name="Salem-Izacc S.M."/>
            <person name="Sykes S.M."/>
            <person name="Teixeira M.M."/>
            <person name="Vallejo M.C."/>
            <person name="Walter M.E."/>
            <person name="Yandava C."/>
            <person name="Young S."/>
            <person name="Zeng Q."/>
            <person name="Zucker J."/>
            <person name="Felipe M.S."/>
            <person name="Goldman G.H."/>
            <person name="Haas B.J."/>
            <person name="McEwen J.G."/>
            <person name="Nino-Vega G."/>
            <person name="Puccia R."/>
            <person name="San-Blas G."/>
            <person name="Soares C.M."/>
            <person name="Birren B.W."/>
            <person name="Cuomo C.A."/>
        </authorList>
    </citation>
    <scope>NUCLEOTIDE SEQUENCE [LARGE SCALE GENOMIC DNA]</scope>
    <source>
        <strain evidence="3 4">Pb18</strain>
    </source>
</reference>
<dbReference type="SUPFAM" id="SSF57997">
    <property type="entry name" value="Tropomyosin"/>
    <property type="match status" value="1"/>
</dbReference>
<evidence type="ECO:0008006" key="5">
    <source>
        <dbReference type="Google" id="ProtNLM"/>
    </source>
</evidence>
<dbReference type="GeneID" id="22581928"/>
<feature type="region of interest" description="Disordered" evidence="2">
    <location>
        <begin position="1155"/>
        <end position="1189"/>
    </location>
</feature>
<sequence length="1299" mass="145193">MPSGGGSAKSRKAKEKEARKQNKGKNGKKENKAQKQESTPESQASPLQSPTLEPQEPKAPQGPEKPQEPEGPQEKEELEDFQELEELDDPEQPQESDELQVPEKPQEPLESQEHQEADESQARHKSQELEEFREAQEIQETQEPQRLQETQHPPPTQSVIESLPPLPDSTGSSPSATPVSFKPASISWPNIFTATQLEKQSTVDTRVDDILDKDDIEDEDNESEPEEPREQSAPSPASAISSAGPATPAAVVSNNPFDAPDNTSRAVEDSSAPLKHPPLSAAEVPPPSPSLSEVKPRSSPAASCQYIHCPSPAPIVSHHYSFGSPVVHPYTPAMIPPHNGAPVDPKSMAVTPPNYHTSMLSSTMNLPYNQYCHATKNSRTSFGRGYADPYYNHYGSVKEPALVQQPMIENVKSASSGEGLNVSLLSRIQSIIPDISQLVVSYRDQQSHMSAREAEHKQIEAQHEESLMRKEFYIEALQMQMQKTANESAKECSKLKGRITELRFELGGLQEIKKDIENSLAEAQKENNELSQMREDLQVEIDTLQRAIQGAKEAHEQELEKQQEKEQEALAIQKQELEGYFEEIKNEDDRLADEQLKAREKELMDERDSLKAEWEAEKQALEEAKAALATEYEGKLKSKQADFDAKQADVDAKQSQLEAKQAELDTTQEKLIALKGELETIQGELGMTKENLVTTQCELETKKGELETMEGELKTTKGELTTTHAELATTKADLETTQGVLDTTKGDLVTARDELEMKRGELEDKERELKDKQGELDATQGALDSKQSELKAKIAELEGKMSELDVKNTELQAKQSELDSVQNELTSKQTELESNQAELDTKEAELNEMKKRHVDELDALNEAHDKERNAAAQEAAEKIDNLINEYQQKEEAWQKAREDLETQLAQRAEDLRQAGEEKKILAREGQVREDQLRSAIDGMRISQEVMGRERDRLKKTLHSLGEATDMKMKGDGFFIQCFGQLLHLIVDLSKEHFGYLPIDPPSDIIAKIPSEIPQFLDNSQASRELRSAYIQHVISKTLNYRIFQPFLFTLGRRYDKADTFFQMLSMDIRCKSVRREAYWRKQTLKAAYTTSDAKQAINVVAAVIVDEIIDHIRHFADPKNLDTLLVGVRKIVKLAAETWRLARVERELIISTMPSAEDEQTTNQGWKEFNYDTAPSPPAENTGNGASSPTIRKRRVLLRMFPRIYREPAHEDFTEDGEQGTRCVYLPGVVLYADSPSVLARKMELSKKMADPSGSRSGTPAVDPAADDGGVPPGASDLPLDKSANEDPASAEADDDDVE</sequence>
<dbReference type="VEuPathDB" id="FungiDB:PADG_02452"/>
<feature type="compositionally biased region" description="Low complexity" evidence="2">
    <location>
        <begin position="232"/>
        <end position="250"/>
    </location>
</feature>